<reference evidence="2 4" key="1">
    <citation type="submission" date="2015-01" db="EMBL/GenBank/DDBJ databases">
        <title>Evolution of Trichinella species and genotypes.</title>
        <authorList>
            <person name="Korhonen P.K."/>
            <person name="Edoardo P."/>
            <person name="Giuseppe L.R."/>
            <person name="Gasser R.B."/>
        </authorList>
    </citation>
    <scope>NUCLEOTIDE SEQUENCE [LARGE SCALE GENOMIC DNA]</scope>
    <source>
        <strain evidence="2">ISS3</strain>
    </source>
</reference>
<dbReference type="EMBL" id="JYDH01000112">
    <property type="protein sequence ID" value="KRY31732.1"/>
    <property type="molecule type" value="Genomic_DNA"/>
</dbReference>
<evidence type="ECO:0000313" key="2">
    <source>
        <dbReference type="EMBL" id="KRY31732.1"/>
    </source>
</evidence>
<organism evidence="2 4">
    <name type="scientific">Trichinella spiralis</name>
    <name type="common">Trichina worm</name>
    <dbReference type="NCBI Taxonomy" id="6334"/>
    <lineage>
        <taxon>Eukaryota</taxon>
        <taxon>Metazoa</taxon>
        <taxon>Ecdysozoa</taxon>
        <taxon>Nematoda</taxon>
        <taxon>Enoplea</taxon>
        <taxon>Dorylaimia</taxon>
        <taxon>Trichinellida</taxon>
        <taxon>Trichinellidae</taxon>
        <taxon>Trichinella</taxon>
    </lineage>
</organism>
<keyword evidence="4" id="KW-1185">Reference proteome</keyword>
<sequence length="105" mass="12219">MAQLLSQPPHTRIPNKQKSNRRQPALHERTKTNDDNNFSDSLYTYAENDKQKAENYLWFSVETTHKMVRQSQADVFNEISNLFCCGGEHLASMYIFTAYISHVGY</sequence>
<accession>A0A0V1B3X5</accession>
<dbReference type="OrthoDB" id="5938380at2759"/>
<feature type="compositionally biased region" description="Polar residues" evidence="1">
    <location>
        <begin position="1"/>
        <end position="12"/>
    </location>
</feature>
<evidence type="ECO:0000256" key="1">
    <source>
        <dbReference type="SAM" id="MobiDB-lite"/>
    </source>
</evidence>
<evidence type="ECO:0000313" key="4">
    <source>
        <dbReference type="Proteomes" id="UP000054776"/>
    </source>
</evidence>
<feature type="region of interest" description="Disordered" evidence="1">
    <location>
        <begin position="1"/>
        <end position="40"/>
    </location>
</feature>
<dbReference type="EMBL" id="JYDH01000112">
    <property type="protein sequence ID" value="KRY31734.1"/>
    <property type="molecule type" value="Genomic_DNA"/>
</dbReference>
<name>A0A0V1B3X5_TRISP</name>
<protein>
    <submittedName>
        <fullName evidence="2">Uncharacterized protein</fullName>
    </submittedName>
</protein>
<gene>
    <name evidence="2" type="ORF">T01_13340</name>
    <name evidence="3" type="ORF">T01_2907</name>
</gene>
<dbReference type="AlphaFoldDB" id="A0A0V1B3X5"/>
<feature type="compositionally biased region" description="Basic and acidic residues" evidence="1">
    <location>
        <begin position="25"/>
        <end position="34"/>
    </location>
</feature>
<evidence type="ECO:0000313" key="3">
    <source>
        <dbReference type="EMBL" id="KRY31734.1"/>
    </source>
</evidence>
<dbReference type="Proteomes" id="UP000054776">
    <property type="component" value="Unassembled WGS sequence"/>
</dbReference>
<comment type="caution">
    <text evidence="2">The sequence shown here is derived from an EMBL/GenBank/DDBJ whole genome shotgun (WGS) entry which is preliminary data.</text>
</comment>
<proteinExistence type="predicted"/>
<dbReference type="InParanoid" id="A0A0V1B3X5"/>